<dbReference type="InterPro" id="IPR045021">
    <property type="entry name" value="PSI1/2/3"/>
</dbReference>
<sequence>RLDSDSDVHKQPREEAEMTMQELATLAQHTSELYHELHALDRFEQDYQRKVEEVDSLHLPRKGASLTLLFNELKHQRKLVRSLKKKSLWSKTLEQVVEKLVDIVTFIHQEISDVFGEKGNLQVGKELISRPGRLGAAGLALHYANIITQIDNIASRPTSLPPNIRDTLYNGLPPSVKTALRTRLHLGDKEELTFSQIKAEMEKTLDWLVPLAADTTRAHQGFGWVGEWANGGNEFGKKSCTSSNNLIRLQTLFHAEKERVESYILDLLSWLHRLVSLVRYRDNGGLKPFPARSLPPTSSKIWTTPPPVSSSVSSEDAGRAAAAISSEDRILLEDVVNRRKFASGLSKSQEIAAVHSKKARNVLASSRSTGCSPRR</sequence>
<dbReference type="Proteomes" id="UP000015453">
    <property type="component" value="Unassembled WGS sequence"/>
</dbReference>
<keyword evidence="3" id="KW-1185">Reference proteome</keyword>
<dbReference type="InterPro" id="IPR007700">
    <property type="entry name" value="DUF668"/>
</dbReference>
<dbReference type="PANTHER" id="PTHR31730">
    <property type="entry name" value="OS01G0873900 PROTEIN"/>
    <property type="match status" value="1"/>
</dbReference>
<dbReference type="EMBL" id="AUSU01000171">
    <property type="protein sequence ID" value="EPS74127.1"/>
    <property type="molecule type" value="Genomic_DNA"/>
</dbReference>
<name>S8EN07_9LAMI</name>
<protein>
    <recommendedName>
        <fullName evidence="1">DUF668 domain-containing protein</fullName>
    </recommendedName>
</protein>
<dbReference type="Pfam" id="PF05003">
    <property type="entry name" value="DUF668"/>
    <property type="match status" value="1"/>
</dbReference>
<dbReference type="AlphaFoldDB" id="S8EN07"/>
<feature type="non-terminal residue" evidence="2">
    <location>
        <position position="1"/>
    </location>
</feature>
<accession>S8EN07</accession>
<gene>
    <name evidence="2" type="ORF">M569_00627</name>
</gene>
<feature type="non-terminal residue" evidence="2">
    <location>
        <position position="375"/>
    </location>
</feature>
<evidence type="ECO:0000313" key="3">
    <source>
        <dbReference type="Proteomes" id="UP000015453"/>
    </source>
</evidence>
<dbReference type="OrthoDB" id="2020544at2759"/>
<dbReference type="PANTHER" id="PTHR31730:SF18">
    <property type="entry name" value="PROTEIN PSK SIMULATOR 2"/>
    <property type="match status" value="1"/>
</dbReference>
<organism evidence="2 3">
    <name type="scientific">Genlisea aurea</name>
    <dbReference type="NCBI Taxonomy" id="192259"/>
    <lineage>
        <taxon>Eukaryota</taxon>
        <taxon>Viridiplantae</taxon>
        <taxon>Streptophyta</taxon>
        <taxon>Embryophyta</taxon>
        <taxon>Tracheophyta</taxon>
        <taxon>Spermatophyta</taxon>
        <taxon>Magnoliopsida</taxon>
        <taxon>eudicotyledons</taxon>
        <taxon>Gunneridae</taxon>
        <taxon>Pentapetalae</taxon>
        <taxon>asterids</taxon>
        <taxon>lamiids</taxon>
        <taxon>Lamiales</taxon>
        <taxon>Lentibulariaceae</taxon>
        <taxon>Genlisea</taxon>
    </lineage>
</organism>
<evidence type="ECO:0000259" key="1">
    <source>
        <dbReference type="Pfam" id="PF05003"/>
    </source>
</evidence>
<reference evidence="2 3" key="1">
    <citation type="journal article" date="2013" name="BMC Genomics">
        <title>The miniature genome of a carnivorous plant Genlisea aurea contains a low number of genes and short non-coding sequences.</title>
        <authorList>
            <person name="Leushkin E.V."/>
            <person name="Sutormin R.A."/>
            <person name="Nabieva E.R."/>
            <person name="Penin A.A."/>
            <person name="Kondrashov A.S."/>
            <person name="Logacheva M.D."/>
        </authorList>
    </citation>
    <scope>NUCLEOTIDE SEQUENCE [LARGE SCALE GENOMIC DNA]</scope>
</reference>
<comment type="caution">
    <text evidence="2">The sequence shown here is derived from an EMBL/GenBank/DDBJ whole genome shotgun (WGS) entry which is preliminary data.</text>
</comment>
<evidence type="ECO:0000313" key="2">
    <source>
        <dbReference type="EMBL" id="EPS74127.1"/>
    </source>
</evidence>
<proteinExistence type="predicted"/>
<dbReference type="GO" id="GO:0045927">
    <property type="term" value="P:positive regulation of growth"/>
    <property type="evidence" value="ECO:0007669"/>
    <property type="project" value="InterPro"/>
</dbReference>
<feature type="domain" description="DUF668" evidence="1">
    <location>
        <begin position="133"/>
        <end position="217"/>
    </location>
</feature>